<proteinExistence type="predicted"/>
<protein>
    <recommendedName>
        <fullName evidence="4">3-methyladenine DNA glycosylase</fullName>
    </recommendedName>
</protein>
<dbReference type="RefSeq" id="WP_338404164.1">
    <property type="nucleotide sequence ID" value="NZ_BAAAQG010000013.1"/>
</dbReference>
<evidence type="ECO:0000313" key="3">
    <source>
        <dbReference type="Proteomes" id="UP001500383"/>
    </source>
</evidence>
<feature type="region of interest" description="Disordered" evidence="1">
    <location>
        <begin position="301"/>
        <end position="327"/>
    </location>
</feature>
<dbReference type="Proteomes" id="UP001500383">
    <property type="component" value="Unassembled WGS sequence"/>
</dbReference>
<reference evidence="2 3" key="1">
    <citation type="journal article" date="2019" name="Int. J. Syst. Evol. Microbiol.">
        <title>The Global Catalogue of Microorganisms (GCM) 10K type strain sequencing project: providing services to taxonomists for standard genome sequencing and annotation.</title>
        <authorList>
            <consortium name="The Broad Institute Genomics Platform"/>
            <consortium name="The Broad Institute Genome Sequencing Center for Infectious Disease"/>
            <person name="Wu L."/>
            <person name="Ma J."/>
        </authorList>
    </citation>
    <scope>NUCLEOTIDE SEQUENCE [LARGE SCALE GENOMIC DNA]</scope>
    <source>
        <strain evidence="2 3">JCM 16002</strain>
    </source>
</reference>
<evidence type="ECO:0000256" key="1">
    <source>
        <dbReference type="SAM" id="MobiDB-lite"/>
    </source>
</evidence>
<sequence>MSPRRQPADPVLVPERLWRALERRHTEAVDSLTTDHLERRRRGEPHPVADFLFTYYRTSVATVRRWHPGPGIILENAHLTERAQWRHYERTSLRGRSGLIVDPTSVLSRCGPRLSRAREIVEATASRPGALGCFGLHEWAMLYRGGDDAVRHPRVPLRVSQPLIDDVVDGSRLRCTHFDALRFFTEAAVPLNKDVLTRAEQVRNEQPACLHAGMDLYSYVVDMEAGAPGELLVDTLAAAFDAREVDMRSSPYDLSAWGLDPIPVESPEGRAVFVAHQRGWVARTQGLRARYLEAARALESTNPTCPAGAGRPPVRRQPPRTAAGPPR</sequence>
<name>A0ABN2J1A8_9ACTN</name>
<evidence type="ECO:0000313" key="2">
    <source>
        <dbReference type="EMBL" id="GAA1715890.1"/>
    </source>
</evidence>
<dbReference type="EMBL" id="BAAAQG010000013">
    <property type="protein sequence ID" value="GAA1715890.1"/>
    <property type="molecule type" value="Genomic_DNA"/>
</dbReference>
<accession>A0ABN2J1A8</accession>
<evidence type="ECO:0008006" key="4">
    <source>
        <dbReference type="Google" id="ProtNLM"/>
    </source>
</evidence>
<keyword evidence="3" id="KW-1185">Reference proteome</keyword>
<organism evidence="2 3">
    <name type="scientific">Dietzia cercidiphylli</name>
    <dbReference type="NCBI Taxonomy" id="498199"/>
    <lineage>
        <taxon>Bacteria</taxon>
        <taxon>Bacillati</taxon>
        <taxon>Actinomycetota</taxon>
        <taxon>Actinomycetes</taxon>
        <taxon>Mycobacteriales</taxon>
        <taxon>Dietziaceae</taxon>
        <taxon>Dietzia</taxon>
    </lineage>
</organism>
<comment type="caution">
    <text evidence="2">The sequence shown here is derived from an EMBL/GenBank/DDBJ whole genome shotgun (WGS) entry which is preliminary data.</text>
</comment>
<gene>
    <name evidence="2" type="ORF">GCM10009831_27060</name>
</gene>